<evidence type="ECO:0000313" key="2">
    <source>
        <dbReference type="EMBL" id="GFC79333.1"/>
    </source>
</evidence>
<dbReference type="AlphaFoldDB" id="A0A699QZK3"/>
<reference evidence="2" key="1">
    <citation type="journal article" date="2019" name="Sci. Rep.">
        <title>Draft genome of Tanacetum cinerariifolium, the natural source of mosquito coil.</title>
        <authorList>
            <person name="Yamashiro T."/>
            <person name="Shiraishi A."/>
            <person name="Satake H."/>
            <person name="Nakayama K."/>
        </authorList>
    </citation>
    <scope>NUCLEOTIDE SEQUENCE</scope>
</reference>
<feature type="region of interest" description="Disordered" evidence="1">
    <location>
        <begin position="1"/>
        <end position="89"/>
    </location>
</feature>
<feature type="compositionally biased region" description="Polar residues" evidence="1">
    <location>
        <begin position="1"/>
        <end position="24"/>
    </location>
</feature>
<dbReference type="GO" id="GO:0003964">
    <property type="term" value="F:RNA-directed DNA polymerase activity"/>
    <property type="evidence" value="ECO:0007669"/>
    <property type="project" value="UniProtKB-KW"/>
</dbReference>
<organism evidence="2">
    <name type="scientific">Tanacetum cinerariifolium</name>
    <name type="common">Dalmatian daisy</name>
    <name type="synonym">Chrysanthemum cinerariifolium</name>
    <dbReference type="NCBI Taxonomy" id="118510"/>
    <lineage>
        <taxon>Eukaryota</taxon>
        <taxon>Viridiplantae</taxon>
        <taxon>Streptophyta</taxon>
        <taxon>Embryophyta</taxon>
        <taxon>Tracheophyta</taxon>
        <taxon>Spermatophyta</taxon>
        <taxon>Magnoliopsida</taxon>
        <taxon>eudicotyledons</taxon>
        <taxon>Gunneridae</taxon>
        <taxon>Pentapetalae</taxon>
        <taxon>asterids</taxon>
        <taxon>campanulids</taxon>
        <taxon>Asterales</taxon>
        <taxon>Asteraceae</taxon>
        <taxon>Asteroideae</taxon>
        <taxon>Anthemideae</taxon>
        <taxon>Anthemidinae</taxon>
        <taxon>Tanacetum</taxon>
    </lineage>
</organism>
<accession>A0A699QZK3</accession>
<evidence type="ECO:0000256" key="1">
    <source>
        <dbReference type="SAM" id="MobiDB-lite"/>
    </source>
</evidence>
<name>A0A699QZK3_TANCI</name>
<gene>
    <name evidence="2" type="ORF">Tci_851303</name>
</gene>
<keyword evidence="2" id="KW-0808">Transferase</keyword>
<keyword evidence="2" id="KW-0548">Nucleotidyltransferase</keyword>
<comment type="caution">
    <text evidence="2">The sequence shown here is derived from an EMBL/GenBank/DDBJ whole genome shotgun (WGS) entry which is preliminary data.</text>
</comment>
<feature type="compositionally biased region" description="Polar residues" evidence="1">
    <location>
        <begin position="65"/>
        <end position="80"/>
    </location>
</feature>
<proteinExistence type="predicted"/>
<protein>
    <submittedName>
        <fullName evidence="2">Reverse transcriptase domain-containing protein</fullName>
    </submittedName>
</protein>
<sequence length="153" mass="17119">MNFMQNLYNNKPSSSSSLPINTIPNPKGEAKAITTRSGMSYKEPLIPPPGVEQQEPTEATKDTELPSTEDTQPPSVQVQVQDEEPIEKPSVVIPKAKANLPYPSRLAKEKICEKDDILAAKFMEIFRELHFELSFADALVHMPKFASILRCKH</sequence>
<keyword evidence="2" id="KW-0695">RNA-directed DNA polymerase</keyword>
<dbReference type="EMBL" id="BKCJ011070055">
    <property type="protein sequence ID" value="GFC79333.1"/>
    <property type="molecule type" value="Genomic_DNA"/>
</dbReference>